<feature type="transmembrane region" description="Helical" evidence="6">
    <location>
        <begin position="37"/>
        <end position="62"/>
    </location>
</feature>
<organism evidence="7 8">
    <name type="scientific">Alloyangia pacifica</name>
    <dbReference type="NCBI Taxonomy" id="311180"/>
    <lineage>
        <taxon>Bacteria</taxon>
        <taxon>Pseudomonadati</taxon>
        <taxon>Pseudomonadota</taxon>
        <taxon>Alphaproteobacteria</taxon>
        <taxon>Rhodobacterales</taxon>
        <taxon>Roseobacteraceae</taxon>
        <taxon>Alloyangia</taxon>
    </lineage>
</organism>
<geneLocation type="plasmid" evidence="7 8">
    <name>unnamed4</name>
</geneLocation>
<keyword evidence="3 6" id="KW-0812">Transmembrane</keyword>
<keyword evidence="2" id="KW-1003">Cell membrane</keyword>
<dbReference type="InterPro" id="IPR050833">
    <property type="entry name" value="Poly_Biosynth_Transport"/>
</dbReference>
<feature type="transmembrane region" description="Helical" evidence="6">
    <location>
        <begin position="246"/>
        <end position="267"/>
    </location>
</feature>
<feature type="transmembrane region" description="Helical" evidence="6">
    <location>
        <begin position="83"/>
        <end position="102"/>
    </location>
</feature>
<protein>
    <submittedName>
        <fullName evidence="7">Uncharacterized protein</fullName>
    </submittedName>
</protein>
<feature type="transmembrane region" description="Helical" evidence="6">
    <location>
        <begin position="223"/>
        <end position="240"/>
    </location>
</feature>
<evidence type="ECO:0000256" key="1">
    <source>
        <dbReference type="ARBA" id="ARBA00004651"/>
    </source>
</evidence>
<dbReference type="Pfam" id="PF01554">
    <property type="entry name" value="MatE"/>
    <property type="match status" value="1"/>
</dbReference>
<feature type="transmembrane region" description="Helical" evidence="6">
    <location>
        <begin position="183"/>
        <end position="202"/>
    </location>
</feature>
<keyword evidence="5 6" id="KW-0472">Membrane</keyword>
<feature type="transmembrane region" description="Helical" evidence="6">
    <location>
        <begin position="371"/>
        <end position="393"/>
    </location>
</feature>
<gene>
    <name evidence="7" type="ORF">CEW88_23460</name>
</gene>
<dbReference type="AlphaFoldDB" id="A0A2U8HP40"/>
<evidence type="ECO:0000256" key="5">
    <source>
        <dbReference type="ARBA" id="ARBA00023136"/>
    </source>
</evidence>
<evidence type="ECO:0000313" key="7">
    <source>
        <dbReference type="EMBL" id="AWI86726.1"/>
    </source>
</evidence>
<dbReference type="OrthoDB" id="7872476at2"/>
<feature type="transmembrane region" description="Helical" evidence="6">
    <location>
        <begin position="431"/>
        <end position="451"/>
    </location>
</feature>
<evidence type="ECO:0000256" key="2">
    <source>
        <dbReference type="ARBA" id="ARBA00022475"/>
    </source>
</evidence>
<dbReference type="PANTHER" id="PTHR30250:SF26">
    <property type="entry name" value="PSMA PROTEIN"/>
    <property type="match status" value="1"/>
</dbReference>
<dbReference type="RefSeq" id="WP_108970822.1">
    <property type="nucleotide sequence ID" value="NZ_CP022194.1"/>
</dbReference>
<dbReference type="GO" id="GO:0005886">
    <property type="term" value="C:plasma membrane"/>
    <property type="evidence" value="ECO:0007669"/>
    <property type="project" value="UniProtKB-SubCell"/>
</dbReference>
<name>A0A2U8HP40_9RHOB</name>
<dbReference type="KEGG" id="ypac:CEW88_23460"/>
<comment type="subcellular location">
    <subcellularLocation>
        <location evidence="1">Cell membrane</location>
        <topology evidence="1">Multi-pass membrane protein</topology>
    </subcellularLocation>
</comment>
<dbReference type="PANTHER" id="PTHR30250">
    <property type="entry name" value="PST FAMILY PREDICTED COLANIC ACID TRANSPORTER"/>
    <property type="match status" value="1"/>
</dbReference>
<evidence type="ECO:0000313" key="8">
    <source>
        <dbReference type="Proteomes" id="UP000244915"/>
    </source>
</evidence>
<evidence type="ECO:0000256" key="6">
    <source>
        <dbReference type="SAM" id="Phobius"/>
    </source>
</evidence>
<proteinExistence type="predicted"/>
<feature type="transmembrane region" description="Helical" evidence="6">
    <location>
        <begin position="307"/>
        <end position="329"/>
    </location>
</feature>
<accession>A0A2U8HP40</accession>
<feature type="transmembrane region" description="Helical" evidence="6">
    <location>
        <begin position="335"/>
        <end position="359"/>
    </location>
</feature>
<feature type="transmembrane region" description="Helical" evidence="6">
    <location>
        <begin position="122"/>
        <end position="146"/>
    </location>
</feature>
<keyword evidence="7" id="KW-0614">Plasmid</keyword>
<evidence type="ECO:0000256" key="4">
    <source>
        <dbReference type="ARBA" id="ARBA00022989"/>
    </source>
</evidence>
<dbReference type="EMBL" id="CP022194">
    <property type="protein sequence ID" value="AWI86726.1"/>
    <property type="molecule type" value="Genomic_DNA"/>
</dbReference>
<feature type="transmembrane region" description="Helical" evidence="6">
    <location>
        <begin position="7"/>
        <end position="25"/>
    </location>
</feature>
<reference evidence="7 8" key="1">
    <citation type="submission" date="2017-06" db="EMBL/GenBank/DDBJ databases">
        <title>Yangia sp. YSBP01 complete genome sequence.</title>
        <authorList>
            <person name="Woo J.-H."/>
            <person name="Kim H.-S."/>
        </authorList>
    </citation>
    <scope>NUCLEOTIDE SEQUENCE [LARGE SCALE GENOMIC DNA]</scope>
    <source>
        <strain evidence="7 8">YSBP01</strain>
        <plasmid evidence="7 8">unnamed4</plasmid>
    </source>
</reference>
<keyword evidence="4 6" id="KW-1133">Transmembrane helix</keyword>
<feature type="transmembrane region" description="Helical" evidence="6">
    <location>
        <begin position="153"/>
        <end position="171"/>
    </location>
</feature>
<dbReference type="InterPro" id="IPR002528">
    <property type="entry name" value="MATE_fam"/>
</dbReference>
<dbReference type="Proteomes" id="UP000244915">
    <property type="component" value="Plasmid unnamed4"/>
</dbReference>
<sequence length="455" mass="49337">MNLRRNSIFAATEVVVYGLGLFFIYRNVVQVLGVEMLGVWSLVLATTAFGRVADVGIAGGLGRYIARSLGAGRPDKAIMYMRTGILSISALMGAIALLLWYPLWRALAIALEGEELAIARDILPWAIFSFWLLNLKAVMDACLLGVHRADLRAVANIAGMLLQVWASLALVNDYELHGLAWAQAAQFFLAIGLSVVFLLTVARVNTEGSPIRSWFSYEQFREMLGFGVKLQIGTIANLLFEPGVKIVLGAIAGTAMLGIFEMAYRFVYQVRNVAIRAIQTTVPSFADYDARDNDDIVDLFSKVSRTAAIATATLMPAVIIGSPLVSWLWLSEVNYLFIFITALIAVMWGIGILASPAFFLGIGIGRVAPNVVGQIMAGILAPAFVYLICTVATPDWAVLGVVLGRLPGDLLPAVLTRPRGHWHHAAILNPYNLAALVIVVVFSVVAAWIAFARIT</sequence>
<evidence type="ECO:0000256" key="3">
    <source>
        <dbReference type="ARBA" id="ARBA00022692"/>
    </source>
</evidence>